<dbReference type="Gene3D" id="3.40.920.10">
    <property type="entry name" value="Pyruvate-ferredoxin oxidoreductase, PFOR, domain III"/>
    <property type="match status" value="1"/>
</dbReference>
<evidence type="ECO:0000259" key="2">
    <source>
        <dbReference type="Pfam" id="PF01558"/>
    </source>
</evidence>
<evidence type="ECO:0000313" key="5">
    <source>
        <dbReference type="Proteomes" id="UP000248925"/>
    </source>
</evidence>
<sequence>MNENVPVANTGPIRLSTDKPIGIAILAMGGQGGGVLADWIVGLAEAEGWMAQTTSVPGVAQRTGATIYYLELLPARDGLKPIFALMPTPGDVDIVLAAELMEAGRSVLRGLVTPDRTTLIASTHRSFAVGEKEKPGDGIGNPAVVVDATDFAAKRTIAFDMETLALKNGSVISASMFGALAASGALPFSKQAFEAMIRAGGKGIEPSLRAFNAAFERATGKPNDVVSATPHKHFDTMPDTAGHPDLDRIVHRIRAEFPEEAQPLLYAGAKKLTDFQDPRYGDEYLTRVAALHALDRQNGGAGKGFAFTVQAAKYVAVAMAYDDVIRVADLKVRASRFDRVRKEVGAKADQIVYMTEYMHPRMEEVCGTLPKRLGLWIENRPSLFARLDRIVNKGRRVKTGTLLWFLSLYAVSALRGTRRGTLRHSRETDHREAWLSAASGLLASNYDLAVEVLNNRRLVKGYSDTHARGLSKFDRVMSALPTLAQREDGAAWMKRLRQAALLDENGIALDGALKTVGTL</sequence>
<accession>A0A2W4CUY1</accession>
<dbReference type="InterPro" id="IPR052198">
    <property type="entry name" value="IorB_Oxidoreductase"/>
</dbReference>
<comment type="caution">
    <text evidence="4">The sequence shown here is derived from an EMBL/GenBank/DDBJ whole genome shotgun (WGS) entry which is preliminary data.</text>
</comment>
<keyword evidence="4" id="KW-0670">Pyruvate</keyword>
<dbReference type="EC" id="1.2.7.8" evidence="4"/>
<dbReference type="Pfam" id="PF20169">
    <property type="entry name" value="DUF6537"/>
    <property type="match status" value="1"/>
</dbReference>
<feature type="domain" description="DUF6537" evidence="3">
    <location>
        <begin position="263"/>
        <end position="478"/>
    </location>
</feature>
<feature type="domain" description="Pyruvate/ketoisovalerate oxidoreductase catalytic" evidence="2">
    <location>
        <begin position="29"/>
        <end position="216"/>
    </location>
</feature>
<dbReference type="NCBIfam" id="NF006179">
    <property type="entry name" value="PRK08312.1"/>
    <property type="match status" value="1"/>
</dbReference>
<proteinExistence type="predicted"/>
<protein>
    <submittedName>
        <fullName evidence="4">Indolepyruvate oxidoreductase subunit B</fullName>
        <ecNumber evidence="4">1.2.7.8</ecNumber>
    </submittedName>
</protein>
<evidence type="ECO:0000259" key="3">
    <source>
        <dbReference type="Pfam" id="PF20169"/>
    </source>
</evidence>
<dbReference type="InterPro" id="IPR002869">
    <property type="entry name" value="Pyrv_flavodox_OxRed_cen"/>
</dbReference>
<dbReference type="RefSeq" id="WP_111160945.1">
    <property type="nucleotide sequence ID" value="NZ_PCDP01000035.1"/>
</dbReference>
<dbReference type="InterPro" id="IPR019752">
    <property type="entry name" value="Pyrv/ketoisovalerate_OxRed_cat"/>
</dbReference>
<dbReference type="GO" id="GO:0043805">
    <property type="term" value="F:indolepyruvate ferredoxin oxidoreductase activity"/>
    <property type="evidence" value="ECO:0007669"/>
    <property type="project" value="UniProtKB-EC"/>
</dbReference>
<dbReference type="Proteomes" id="UP000248925">
    <property type="component" value="Unassembled WGS sequence"/>
</dbReference>
<dbReference type="PANTHER" id="PTHR43854">
    <property type="entry name" value="INDOLEPYRUVATE OXIDOREDUCTASE SUBUNIT IORB"/>
    <property type="match status" value="1"/>
</dbReference>
<keyword evidence="1 4" id="KW-0560">Oxidoreductase</keyword>
<dbReference type="InterPro" id="IPR046667">
    <property type="entry name" value="DUF6537"/>
</dbReference>
<dbReference type="EMBL" id="PCDP01000035">
    <property type="protein sequence ID" value="PZM14095.1"/>
    <property type="molecule type" value="Genomic_DNA"/>
</dbReference>
<dbReference type="SUPFAM" id="SSF53323">
    <property type="entry name" value="Pyruvate-ferredoxin oxidoreductase, PFOR, domain III"/>
    <property type="match status" value="1"/>
</dbReference>
<dbReference type="Pfam" id="PF01558">
    <property type="entry name" value="POR"/>
    <property type="match status" value="1"/>
</dbReference>
<evidence type="ECO:0000313" key="4">
    <source>
        <dbReference type="EMBL" id="PZM14095.1"/>
    </source>
</evidence>
<dbReference type="PANTHER" id="PTHR43854:SF1">
    <property type="entry name" value="INDOLEPYRUVATE OXIDOREDUCTASE SUBUNIT IORB"/>
    <property type="match status" value="1"/>
</dbReference>
<dbReference type="OrthoDB" id="1490270at2"/>
<organism evidence="4 5">
    <name type="scientific">Rhizobium tubonense</name>
    <dbReference type="NCBI Taxonomy" id="484088"/>
    <lineage>
        <taxon>Bacteria</taxon>
        <taxon>Pseudomonadati</taxon>
        <taxon>Pseudomonadota</taxon>
        <taxon>Alphaproteobacteria</taxon>
        <taxon>Hyphomicrobiales</taxon>
        <taxon>Rhizobiaceae</taxon>
        <taxon>Rhizobium/Agrobacterium group</taxon>
        <taxon>Rhizobium</taxon>
    </lineage>
</organism>
<dbReference type="AlphaFoldDB" id="A0A2W4CUY1"/>
<keyword evidence="5" id="KW-1185">Reference proteome</keyword>
<gene>
    <name evidence="4" type="ORF">CPY51_14765</name>
</gene>
<evidence type="ECO:0000256" key="1">
    <source>
        <dbReference type="ARBA" id="ARBA00023002"/>
    </source>
</evidence>
<reference evidence="4 5" key="1">
    <citation type="journal article" date="2018" name="Sci. Rep.">
        <title>Rhizobium tumorigenes sp. nov., a novel plant tumorigenic bacterium isolated from cane gall tumors on thornless blackberry.</title>
        <authorList>
            <person name="Kuzmanovi N."/>
            <person name="Smalla K."/>
            <person name="Gronow S."/>
            <person name="PuBawska J."/>
        </authorList>
    </citation>
    <scope>NUCLEOTIDE SEQUENCE [LARGE SCALE GENOMIC DNA]</scope>
    <source>
        <strain evidence="4 5">CCBAU 85046</strain>
    </source>
</reference>
<name>A0A2W4CUY1_9HYPH</name>